<dbReference type="GO" id="GO:0016787">
    <property type="term" value="F:hydrolase activity"/>
    <property type="evidence" value="ECO:0007669"/>
    <property type="project" value="UniProtKB-KW"/>
</dbReference>
<organism evidence="2 3">
    <name type="scientific">Alkaliphilus pronyensis</name>
    <dbReference type="NCBI Taxonomy" id="1482732"/>
    <lineage>
        <taxon>Bacteria</taxon>
        <taxon>Bacillati</taxon>
        <taxon>Bacillota</taxon>
        <taxon>Clostridia</taxon>
        <taxon>Peptostreptococcales</taxon>
        <taxon>Natronincolaceae</taxon>
        <taxon>Alkaliphilus</taxon>
    </lineage>
</organism>
<keyword evidence="2" id="KW-0378">Hydrolase</keyword>
<dbReference type="GO" id="GO:0016020">
    <property type="term" value="C:membrane"/>
    <property type="evidence" value="ECO:0007669"/>
    <property type="project" value="TreeGrafter"/>
</dbReference>
<evidence type="ECO:0000259" key="1">
    <source>
        <dbReference type="Pfam" id="PF00561"/>
    </source>
</evidence>
<dbReference type="InterPro" id="IPR029058">
    <property type="entry name" value="AB_hydrolase_fold"/>
</dbReference>
<proteinExistence type="predicted"/>
<comment type="caution">
    <text evidence="2">The sequence shown here is derived from an EMBL/GenBank/DDBJ whole genome shotgun (WGS) entry which is preliminary data.</text>
</comment>
<accession>A0A6I0EZF4</accession>
<evidence type="ECO:0000313" key="2">
    <source>
        <dbReference type="EMBL" id="KAB3534697.1"/>
    </source>
</evidence>
<dbReference type="PRINTS" id="PR00111">
    <property type="entry name" value="ABHYDROLASE"/>
</dbReference>
<dbReference type="AlphaFoldDB" id="A0A6I0EZF4"/>
<name>A0A6I0EZF4_9FIRM</name>
<dbReference type="OrthoDB" id="252464at2"/>
<dbReference type="PANTHER" id="PTHR43798:SF33">
    <property type="entry name" value="HYDROLASE, PUTATIVE (AFU_ORTHOLOGUE AFUA_2G14860)-RELATED"/>
    <property type="match status" value="1"/>
</dbReference>
<evidence type="ECO:0000313" key="3">
    <source>
        <dbReference type="Proteomes" id="UP000432715"/>
    </source>
</evidence>
<dbReference type="Proteomes" id="UP000432715">
    <property type="component" value="Unassembled WGS sequence"/>
</dbReference>
<reference evidence="2 3" key="1">
    <citation type="submission" date="2019-10" db="EMBL/GenBank/DDBJ databases">
        <title>Alkaliphilus serpentinus sp. nov. and Alkaliphilus pronyensis sp. nov., two novel anaerobic alkaliphilic species isolated from the serpentinized-hosted hydrothermal field of the Prony Bay (New Caledonia).</title>
        <authorList>
            <person name="Postec A."/>
        </authorList>
    </citation>
    <scope>NUCLEOTIDE SEQUENCE [LARGE SCALE GENOMIC DNA]</scope>
    <source>
        <strain evidence="2 3">LacV</strain>
    </source>
</reference>
<dbReference type="Pfam" id="PF00561">
    <property type="entry name" value="Abhydrolase_1"/>
    <property type="match status" value="1"/>
</dbReference>
<dbReference type="EMBL" id="WBZC01000026">
    <property type="protein sequence ID" value="KAB3534697.1"/>
    <property type="molecule type" value="Genomic_DNA"/>
</dbReference>
<dbReference type="InterPro" id="IPR000073">
    <property type="entry name" value="AB_hydrolase_1"/>
</dbReference>
<dbReference type="InterPro" id="IPR050266">
    <property type="entry name" value="AB_hydrolase_sf"/>
</dbReference>
<dbReference type="SUPFAM" id="SSF53474">
    <property type="entry name" value="alpha/beta-Hydrolases"/>
    <property type="match status" value="1"/>
</dbReference>
<dbReference type="PANTHER" id="PTHR43798">
    <property type="entry name" value="MONOACYLGLYCEROL LIPASE"/>
    <property type="match status" value="1"/>
</dbReference>
<dbReference type="Gene3D" id="3.40.50.1820">
    <property type="entry name" value="alpha/beta hydrolase"/>
    <property type="match status" value="1"/>
</dbReference>
<feature type="domain" description="AB hydrolase-1" evidence="1">
    <location>
        <begin position="29"/>
        <end position="126"/>
    </location>
</feature>
<protein>
    <submittedName>
        <fullName evidence="2">Alpha/beta hydrolase</fullName>
    </submittedName>
</protein>
<sequence>MIKRQGCGTIELKGGDTLFYREAGKGDKTILLIHGNMSSSIYWEPIMDSLSDAHRLFAVDLRGMGKSSYNRGFNSLKELAEDIKELIDQKMLDNLVVVGWSTGGGVAMELAILHPEVIEKLVLISSVSYKGYPIYKKDSNGKPIIGEVYKTKEEMAKDPIQVMYPLMAIENKDYDFMKHLWNTLIYVHKKPQEDEYIRLLDATFEQRNLLDVDWALANFNIEESIKTINMPVLALRGDSDLVITKEMVEETVEAIGLNARLETLEKCGHSPLVDCPEILVKKIIDFIKE</sequence>
<gene>
    <name evidence="2" type="ORF">F8154_08200</name>
</gene>
<keyword evidence="3" id="KW-1185">Reference proteome</keyword>
<dbReference type="RefSeq" id="WP_151861131.1">
    <property type="nucleotide sequence ID" value="NZ_WBZC01000026.1"/>
</dbReference>